<feature type="compositionally biased region" description="Acidic residues" evidence="2">
    <location>
        <begin position="381"/>
        <end position="393"/>
    </location>
</feature>
<evidence type="ECO:0000313" key="4">
    <source>
        <dbReference type="Proteomes" id="UP000287651"/>
    </source>
</evidence>
<proteinExistence type="predicted"/>
<gene>
    <name evidence="3" type="ORF">B296_00005180</name>
</gene>
<evidence type="ECO:0000256" key="2">
    <source>
        <dbReference type="SAM" id="MobiDB-lite"/>
    </source>
</evidence>
<protein>
    <submittedName>
        <fullName evidence="3">Uncharacterized protein</fullName>
    </submittedName>
</protein>
<dbReference type="EMBL" id="AMZH03001358">
    <property type="protein sequence ID" value="RRT79600.1"/>
    <property type="molecule type" value="Genomic_DNA"/>
</dbReference>
<feature type="coiled-coil region" evidence="1">
    <location>
        <begin position="236"/>
        <end position="324"/>
    </location>
</feature>
<feature type="region of interest" description="Disordered" evidence="2">
    <location>
        <begin position="374"/>
        <end position="402"/>
    </location>
</feature>
<keyword evidence="1" id="KW-0175">Coiled coil</keyword>
<feature type="region of interest" description="Disordered" evidence="2">
    <location>
        <begin position="1"/>
        <end position="108"/>
    </location>
</feature>
<feature type="compositionally biased region" description="Basic and acidic residues" evidence="2">
    <location>
        <begin position="46"/>
        <end position="65"/>
    </location>
</feature>
<feature type="compositionally biased region" description="Basic residues" evidence="2">
    <location>
        <begin position="66"/>
        <end position="79"/>
    </location>
</feature>
<accession>A0A427ATP3</accession>
<organism evidence="3 4">
    <name type="scientific">Ensete ventricosum</name>
    <name type="common">Abyssinian banana</name>
    <name type="synonym">Musa ensete</name>
    <dbReference type="NCBI Taxonomy" id="4639"/>
    <lineage>
        <taxon>Eukaryota</taxon>
        <taxon>Viridiplantae</taxon>
        <taxon>Streptophyta</taxon>
        <taxon>Embryophyta</taxon>
        <taxon>Tracheophyta</taxon>
        <taxon>Spermatophyta</taxon>
        <taxon>Magnoliopsida</taxon>
        <taxon>Liliopsida</taxon>
        <taxon>Zingiberales</taxon>
        <taxon>Musaceae</taxon>
        <taxon>Ensete</taxon>
    </lineage>
</organism>
<sequence length="402" mass="44384">MMRGNPRTGGVRLGAASSVPASTLPPPSAPRAESGLASEVQEIPVEEVRGAPEIPRKQRGEDPAGHRKRDRRKSPHKANRAATKGKAPTDTAEEPPAPRRKPKSMRELCSASARVDGRDYHTTRMCNLPERAPDAPLDVDLRPLTHGMLVWQDREALAKYIRGTPIPRLASDLYTLPSEVLMDGAAKAMVLNQHYQATLFNHVHDVGRVITSLDNKVNLLCQEVQRLKEGGDPDAVAAAEARASEAQSLVEHLQVKLHKANGRRESAELEGAQAESANLRRQLADSRGQLDDSESQLRSAMTQVRQMETELLELTQSKDALRVDLPRRAIKDYKQSPGFEMGLVQMGRVSLEYGYQLALARLRARHPGVEIELDAFASRPEDDDVPMADEQPFDDSLPLPEE</sequence>
<evidence type="ECO:0000313" key="3">
    <source>
        <dbReference type="EMBL" id="RRT79600.1"/>
    </source>
</evidence>
<dbReference type="Proteomes" id="UP000287651">
    <property type="component" value="Unassembled WGS sequence"/>
</dbReference>
<dbReference type="AlphaFoldDB" id="A0A427ATP3"/>
<evidence type="ECO:0000256" key="1">
    <source>
        <dbReference type="SAM" id="Coils"/>
    </source>
</evidence>
<name>A0A427ATP3_ENSVE</name>
<reference evidence="3 4" key="1">
    <citation type="journal article" date="2014" name="Agronomy (Basel)">
        <title>A Draft Genome Sequence for Ensete ventricosum, the Drought-Tolerant Tree Against Hunger.</title>
        <authorList>
            <person name="Harrison J."/>
            <person name="Moore K.A."/>
            <person name="Paszkiewicz K."/>
            <person name="Jones T."/>
            <person name="Grant M."/>
            <person name="Ambacheew D."/>
            <person name="Muzemil S."/>
            <person name="Studholme D.J."/>
        </authorList>
    </citation>
    <scope>NUCLEOTIDE SEQUENCE [LARGE SCALE GENOMIC DNA]</scope>
</reference>
<comment type="caution">
    <text evidence="3">The sequence shown here is derived from an EMBL/GenBank/DDBJ whole genome shotgun (WGS) entry which is preliminary data.</text>
</comment>